<dbReference type="EMBL" id="FMXN01000010">
    <property type="protein sequence ID" value="SDB44133.1"/>
    <property type="molecule type" value="Genomic_DNA"/>
</dbReference>
<dbReference type="NCBIfam" id="TIGR01970">
    <property type="entry name" value="DEAH_box_HrpB"/>
    <property type="match status" value="1"/>
</dbReference>
<dbReference type="SMART" id="SM00490">
    <property type="entry name" value="HELICc"/>
    <property type="match status" value="1"/>
</dbReference>
<dbReference type="Proteomes" id="UP000199626">
    <property type="component" value="Unassembled WGS sequence"/>
</dbReference>
<dbReference type="GO" id="GO:0005524">
    <property type="term" value="F:ATP binding"/>
    <property type="evidence" value="ECO:0007669"/>
    <property type="project" value="UniProtKB-KW"/>
</dbReference>
<keyword evidence="2" id="KW-0378">Hydrolase</keyword>
<dbReference type="Pfam" id="PF08482">
    <property type="entry name" value="HrpB_C"/>
    <property type="match status" value="1"/>
</dbReference>
<feature type="domain" description="Helicase ATP-binding" evidence="6">
    <location>
        <begin position="16"/>
        <end position="179"/>
    </location>
</feature>
<accession>A0A1G6DG70</accession>
<evidence type="ECO:0000256" key="3">
    <source>
        <dbReference type="ARBA" id="ARBA00022806"/>
    </source>
</evidence>
<dbReference type="PANTHER" id="PTHR43519:SF1">
    <property type="entry name" value="ATP-DEPENDENT RNA HELICASE HRPB"/>
    <property type="match status" value="1"/>
</dbReference>
<keyword evidence="1" id="KW-0547">Nucleotide-binding</keyword>
<dbReference type="Gene3D" id="1.20.120.1080">
    <property type="match status" value="1"/>
</dbReference>
<evidence type="ECO:0000259" key="6">
    <source>
        <dbReference type="PROSITE" id="PS51192"/>
    </source>
</evidence>
<feature type="domain" description="Helicase C-terminal" evidence="7">
    <location>
        <begin position="204"/>
        <end position="368"/>
    </location>
</feature>
<dbReference type="AlphaFoldDB" id="A0A1G6DG70"/>
<evidence type="ECO:0000256" key="5">
    <source>
        <dbReference type="SAM" id="MobiDB-lite"/>
    </source>
</evidence>
<dbReference type="GO" id="GO:0016787">
    <property type="term" value="F:hydrolase activity"/>
    <property type="evidence" value="ECO:0007669"/>
    <property type="project" value="UniProtKB-KW"/>
</dbReference>
<keyword evidence="3 8" id="KW-0347">Helicase</keyword>
<dbReference type="CDD" id="cd18791">
    <property type="entry name" value="SF2_C_RHA"/>
    <property type="match status" value="1"/>
</dbReference>
<dbReference type="SUPFAM" id="SSF52540">
    <property type="entry name" value="P-loop containing nucleoside triphosphate hydrolases"/>
    <property type="match status" value="1"/>
</dbReference>
<evidence type="ECO:0000259" key="7">
    <source>
        <dbReference type="PROSITE" id="PS51194"/>
    </source>
</evidence>
<dbReference type="GO" id="GO:0003676">
    <property type="term" value="F:nucleic acid binding"/>
    <property type="evidence" value="ECO:0007669"/>
    <property type="project" value="InterPro"/>
</dbReference>
<evidence type="ECO:0000256" key="4">
    <source>
        <dbReference type="ARBA" id="ARBA00022840"/>
    </source>
</evidence>
<dbReference type="InterPro" id="IPR049614">
    <property type="entry name" value="HrpB_DEXH"/>
</dbReference>
<feature type="region of interest" description="Disordered" evidence="5">
    <location>
        <begin position="789"/>
        <end position="814"/>
    </location>
</feature>
<evidence type="ECO:0000313" key="9">
    <source>
        <dbReference type="Proteomes" id="UP000199626"/>
    </source>
</evidence>
<dbReference type="PANTHER" id="PTHR43519">
    <property type="entry name" value="ATP-DEPENDENT RNA HELICASE HRPB"/>
    <property type="match status" value="1"/>
</dbReference>
<dbReference type="InterPro" id="IPR010225">
    <property type="entry name" value="HrpB"/>
</dbReference>
<dbReference type="InterPro" id="IPR011545">
    <property type="entry name" value="DEAD/DEAH_box_helicase_dom"/>
</dbReference>
<dbReference type="Gene3D" id="3.40.50.300">
    <property type="entry name" value="P-loop containing nucleotide triphosphate hydrolases"/>
    <property type="match status" value="2"/>
</dbReference>
<protein>
    <submittedName>
        <fullName evidence="8">ATP-dependent helicase HrpB</fullName>
    </submittedName>
</protein>
<organism evidence="8 9">
    <name type="scientific">Pseudidiomarina indica</name>
    <dbReference type="NCBI Taxonomy" id="1159017"/>
    <lineage>
        <taxon>Bacteria</taxon>
        <taxon>Pseudomonadati</taxon>
        <taxon>Pseudomonadota</taxon>
        <taxon>Gammaproteobacteria</taxon>
        <taxon>Alteromonadales</taxon>
        <taxon>Idiomarinaceae</taxon>
        <taxon>Pseudidiomarina</taxon>
    </lineage>
</organism>
<dbReference type="InterPro" id="IPR001650">
    <property type="entry name" value="Helicase_C-like"/>
</dbReference>
<dbReference type="SMART" id="SM00487">
    <property type="entry name" value="DEXDc"/>
    <property type="match status" value="1"/>
</dbReference>
<dbReference type="PROSITE" id="PS51194">
    <property type="entry name" value="HELICASE_CTER"/>
    <property type="match status" value="1"/>
</dbReference>
<dbReference type="STRING" id="1159017.SAMN02927930_01690"/>
<proteinExistence type="predicted"/>
<keyword evidence="4" id="KW-0067">ATP-binding</keyword>
<dbReference type="InterPro" id="IPR013689">
    <property type="entry name" value="RNA_helicase_ATP-dep_HrpB_C"/>
</dbReference>
<keyword evidence="9" id="KW-1185">Reference proteome</keyword>
<reference evidence="9" key="1">
    <citation type="submission" date="2016-10" db="EMBL/GenBank/DDBJ databases">
        <authorList>
            <person name="Varghese N."/>
            <person name="Submissions S."/>
        </authorList>
    </citation>
    <scope>NUCLEOTIDE SEQUENCE [LARGE SCALE GENOMIC DNA]</scope>
    <source>
        <strain evidence="9">CGMCC 1.10824</strain>
    </source>
</reference>
<dbReference type="PIRSF" id="PIRSF005496">
    <property type="entry name" value="ATP_hel_hrpB"/>
    <property type="match status" value="1"/>
</dbReference>
<dbReference type="Pfam" id="PF00271">
    <property type="entry name" value="Helicase_C"/>
    <property type="match status" value="1"/>
</dbReference>
<dbReference type="InterPro" id="IPR027417">
    <property type="entry name" value="P-loop_NTPase"/>
</dbReference>
<evidence type="ECO:0000256" key="2">
    <source>
        <dbReference type="ARBA" id="ARBA00022801"/>
    </source>
</evidence>
<dbReference type="InterPro" id="IPR014001">
    <property type="entry name" value="Helicase_ATP-bd"/>
</dbReference>
<name>A0A1G6DG70_9GAMM</name>
<dbReference type="PROSITE" id="PS51192">
    <property type="entry name" value="HELICASE_ATP_BIND_1"/>
    <property type="match status" value="1"/>
</dbReference>
<dbReference type="OrthoDB" id="9805617at2"/>
<dbReference type="GO" id="GO:0004386">
    <property type="term" value="F:helicase activity"/>
    <property type="evidence" value="ECO:0007669"/>
    <property type="project" value="UniProtKB-KW"/>
</dbReference>
<evidence type="ECO:0000313" key="8">
    <source>
        <dbReference type="EMBL" id="SDB44133.1"/>
    </source>
</evidence>
<evidence type="ECO:0000256" key="1">
    <source>
        <dbReference type="ARBA" id="ARBA00022741"/>
    </source>
</evidence>
<dbReference type="Pfam" id="PF00270">
    <property type="entry name" value="DEAD"/>
    <property type="match status" value="1"/>
</dbReference>
<gene>
    <name evidence="8" type="ORF">SAMN02927930_01690</name>
</gene>
<sequence>MATPQALPVTALIDDVLRLLPSAPVVLEAPPGAGKSTALPLALLHAPQFAERQIYLLQPRRIAALSIAQYLAEQLGEAVGETVGYHIRGEAKFSARTRLLILTEGMFTQYIQRDPELAQVGCVIFDEFHERHLATDLGLAMALECAGLRDDLALLVMSATLPADTIAAWLGTAHVLKTAGRQYPIEVHYRPPTATQSWLAAIPAVIQEAMQVAEHGVLVFVPGRREIEILSERFAGTPGWDVMPLHRQVPLATQRRALKLETQHQRRLVIATNIAETSMTIAGIDVVVDSGRERQALFYPQHGVTKLVTRRISLASATQRAGRAGRLRPGQCFKLWGKADEHGMRQYQPAEIETADLTGFLLECLRWGAPPSQLQFLTPPNSGYLEQAEQLLEQLGCYGVAGGLSSLGRQIAALGTDPRWATILIHAQQESPQHAATAAWLVAQLEYQVAPQHFPLAPRQLTEPMQRRYRHWRQQLGIQPQTEPNDALITSVLLWGCGDRIAQRRGATDRYLLSNGAGAMFHESDLRAREPWLLVLDMMLSEHHRDAVIQLAWSLSEADLEHPAVPREQQLQVRWHGPQQRLRAVAEERIGAIVVRERQHTDAIDDATRARALTRYLQEQLQQHGWQALQLPPFTQQWLARMALFEQVLAPADWPSFALPELIDQLADWAAPYWQHIDSLVQLQTWDPLTALQARLTYQQLQEFESACPTSYQVPSGRTLKIDYTHQPPIVAAKLQELFGTPVTPSVCAGKINLTLDLLSPAGRLLQRTADLASFWQTAYPAVQKEMKGRYPKHPWPDDPLQAEATIKVKRQRQ</sequence>
<dbReference type="RefSeq" id="WP_092593625.1">
    <property type="nucleotide sequence ID" value="NZ_FMXN01000010.1"/>
</dbReference>
<dbReference type="CDD" id="cd17990">
    <property type="entry name" value="DEXHc_HrpB"/>
    <property type="match status" value="1"/>
</dbReference>